<keyword evidence="2 4" id="KW-0012">Acyltransferase</keyword>
<name>A0ABY9E6B4_9GAMM</name>
<dbReference type="EC" id="2.3.1.-" evidence="4"/>
<accession>A0ABY9E6B4</accession>
<dbReference type="Gene3D" id="3.40.630.30">
    <property type="match status" value="1"/>
</dbReference>
<dbReference type="Pfam" id="PF00583">
    <property type="entry name" value="Acetyltransf_1"/>
    <property type="match status" value="1"/>
</dbReference>
<dbReference type="GO" id="GO:0016746">
    <property type="term" value="F:acyltransferase activity"/>
    <property type="evidence" value="ECO:0007669"/>
    <property type="project" value="UniProtKB-KW"/>
</dbReference>
<dbReference type="PANTHER" id="PTHR43072:SF23">
    <property type="entry name" value="UPF0039 PROTEIN C11D3.02C"/>
    <property type="match status" value="1"/>
</dbReference>
<gene>
    <name evidence="4" type="ORF">M8T91_11670</name>
</gene>
<sequence length="172" mass="19260">MEVAVRAAEIRDYKRISEIFDHPYVVAQSSQHPYLGIDKVSTLFQERTENAVVLVAEVGGRVQGYIGIDLCTKPRSKHVASLGMAVHPEIHGKGVGSCLLREAIELADQWLNIIRLELSVYTDNTHGISLYKKFGFEIEGESRFASFKAGHYIGLYQMARIHPGFNQEKGNL</sequence>
<dbReference type="PANTHER" id="PTHR43072">
    <property type="entry name" value="N-ACETYLTRANSFERASE"/>
    <property type="match status" value="1"/>
</dbReference>
<evidence type="ECO:0000256" key="2">
    <source>
        <dbReference type="ARBA" id="ARBA00023315"/>
    </source>
</evidence>
<dbReference type="InterPro" id="IPR016181">
    <property type="entry name" value="Acyl_CoA_acyltransferase"/>
</dbReference>
<evidence type="ECO:0000313" key="4">
    <source>
        <dbReference type="EMBL" id="WKD48579.1"/>
    </source>
</evidence>
<proteinExistence type="predicted"/>
<protein>
    <submittedName>
        <fullName evidence="4">GNAT family N-acetyltransferase</fullName>
        <ecNumber evidence="4">2.3.1.-</ecNumber>
    </submittedName>
</protein>
<feature type="domain" description="N-acetyltransferase" evidence="3">
    <location>
        <begin position="3"/>
        <end position="159"/>
    </location>
</feature>
<dbReference type="CDD" id="cd04301">
    <property type="entry name" value="NAT_SF"/>
    <property type="match status" value="1"/>
</dbReference>
<keyword evidence="1 4" id="KW-0808">Transferase</keyword>
<dbReference type="Proteomes" id="UP001321520">
    <property type="component" value="Chromosome"/>
</dbReference>
<dbReference type="InterPro" id="IPR000182">
    <property type="entry name" value="GNAT_dom"/>
</dbReference>
<evidence type="ECO:0000313" key="5">
    <source>
        <dbReference type="Proteomes" id="UP001321520"/>
    </source>
</evidence>
<dbReference type="RefSeq" id="WP_301414343.1">
    <property type="nucleotide sequence ID" value="NZ_CP098023.1"/>
</dbReference>
<dbReference type="SUPFAM" id="SSF55729">
    <property type="entry name" value="Acyl-CoA N-acyltransferases (Nat)"/>
    <property type="match status" value="1"/>
</dbReference>
<organism evidence="4 5">
    <name type="scientific">Microbulbifer spongiae</name>
    <dbReference type="NCBI Taxonomy" id="2944933"/>
    <lineage>
        <taxon>Bacteria</taxon>
        <taxon>Pseudomonadati</taxon>
        <taxon>Pseudomonadota</taxon>
        <taxon>Gammaproteobacteria</taxon>
        <taxon>Cellvibrionales</taxon>
        <taxon>Microbulbiferaceae</taxon>
        <taxon>Microbulbifer</taxon>
    </lineage>
</organism>
<evidence type="ECO:0000259" key="3">
    <source>
        <dbReference type="PROSITE" id="PS51186"/>
    </source>
</evidence>
<evidence type="ECO:0000256" key="1">
    <source>
        <dbReference type="ARBA" id="ARBA00022679"/>
    </source>
</evidence>
<reference evidence="4 5" key="1">
    <citation type="submission" date="2022-05" db="EMBL/GenBank/DDBJ databases">
        <title>Microbulbifer sp. nov., isolated from sponge.</title>
        <authorList>
            <person name="Gao L."/>
        </authorList>
    </citation>
    <scope>NUCLEOTIDE SEQUENCE [LARGE SCALE GENOMIC DNA]</scope>
    <source>
        <strain evidence="4 5">MI-G</strain>
    </source>
</reference>
<dbReference type="PROSITE" id="PS51186">
    <property type="entry name" value="GNAT"/>
    <property type="match status" value="1"/>
</dbReference>
<dbReference type="EMBL" id="CP098023">
    <property type="protein sequence ID" value="WKD48579.1"/>
    <property type="molecule type" value="Genomic_DNA"/>
</dbReference>
<keyword evidence="5" id="KW-1185">Reference proteome</keyword>